<organism evidence="1 2">
    <name type="scientific">Allacma fusca</name>
    <dbReference type="NCBI Taxonomy" id="39272"/>
    <lineage>
        <taxon>Eukaryota</taxon>
        <taxon>Metazoa</taxon>
        <taxon>Ecdysozoa</taxon>
        <taxon>Arthropoda</taxon>
        <taxon>Hexapoda</taxon>
        <taxon>Collembola</taxon>
        <taxon>Symphypleona</taxon>
        <taxon>Sminthuridae</taxon>
        <taxon>Allacma</taxon>
    </lineage>
</organism>
<keyword evidence="2" id="KW-1185">Reference proteome</keyword>
<reference evidence="1" key="1">
    <citation type="submission" date="2021-06" db="EMBL/GenBank/DDBJ databases">
        <authorList>
            <person name="Hodson N. C."/>
            <person name="Mongue J. A."/>
            <person name="Jaron S. K."/>
        </authorList>
    </citation>
    <scope>NUCLEOTIDE SEQUENCE</scope>
</reference>
<accession>A0A8J2PI90</accession>
<name>A0A8J2PI90_9HEXA</name>
<proteinExistence type="predicted"/>
<dbReference type="AlphaFoldDB" id="A0A8J2PI90"/>
<evidence type="ECO:0000313" key="1">
    <source>
        <dbReference type="EMBL" id="CAG7786974.1"/>
    </source>
</evidence>
<dbReference type="EMBL" id="CAJVCH010330309">
    <property type="protein sequence ID" value="CAG7786974.1"/>
    <property type="molecule type" value="Genomic_DNA"/>
</dbReference>
<protein>
    <submittedName>
        <fullName evidence="1">Uncharacterized protein</fullName>
    </submittedName>
</protein>
<comment type="caution">
    <text evidence="1">The sequence shown here is derived from an EMBL/GenBank/DDBJ whole genome shotgun (WGS) entry which is preliminary data.</text>
</comment>
<dbReference type="Proteomes" id="UP000708208">
    <property type="component" value="Unassembled WGS sequence"/>
</dbReference>
<gene>
    <name evidence="1" type="ORF">AFUS01_LOCUS25516</name>
</gene>
<evidence type="ECO:0000313" key="2">
    <source>
        <dbReference type="Proteomes" id="UP000708208"/>
    </source>
</evidence>
<sequence length="70" mass="8169">MSRNILMPRTVLFRIFSDLRDTHLYKFILYGNAQLHQKKIIHFPANVLVMPELLMEPTNSLKSINVLISS</sequence>